<evidence type="ECO:0000256" key="2">
    <source>
        <dbReference type="ARBA" id="ARBA00022729"/>
    </source>
</evidence>
<dbReference type="GO" id="GO:0005975">
    <property type="term" value="P:carbohydrate metabolic process"/>
    <property type="evidence" value="ECO:0007669"/>
    <property type="project" value="InterPro"/>
</dbReference>
<comment type="similarity">
    <text evidence="1">Belongs to the glycosyl hydrolase 13 family.</text>
</comment>
<feature type="domain" description="Glycosyl hydrolase family 13 catalytic" evidence="4">
    <location>
        <begin position="376"/>
        <end position="749"/>
    </location>
</feature>
<dbReference type="Pfam" id="PF00128">
    <property type="entry name" value="Alpha-amylase"/>
    <property type="match status" value="1"/>
</dbReference>
<dbReference type="SMART" id="SM00642">
    <property type="entry name" value="Aamy"/>
    <property type="match status" value="1"/>
</dbReference>
<gene>
    <name evidence="5" type="ORF">SAMN05421540_102174</name>
</gene>
<dbReference type="NCBIfam" id="TIGR04183">
    <property type="entry name" value="Por_Secre_tail"/>
    <property type="match status" value="1"/>
</dbReference>
<evidence type="ECO:0000256" key="3">
    <source>
        <dbReference type="SAM" id="SignalP"/>
    </source>
</evidence>
<dbReference type="AlphaFoldDB" id="A0A1H3WXP0"/>
<organism evidence="5 6">
    <name type="scientific">Psychroflexus halocasei</name>
    <dbReference type="NCBI Taxonomy" id="908615"/>
    <lineage>
        <taxon>Bacteria</taxon>
        <taxon>Pseudomonadati</taxon>
        <taxon>Bacteroidota</taxon>
        <taxon>Flavobacteriia</taxon>
        <taxon>Flavobacteriales</taxon>
        <taxon>Flavobacteriaceae</taxon>
        <taxon>Psychroflexus</taxon>
    </lineage>
</organism>
<protein>
    <submittedName>
        <fullName evidence="5">Por secretion system C-terminal sorting domain-containing protein</fullName>
    </submittedName>
</protein>
<dbReference type="InterPro" id="IPR014756">
    <property type="entry name" value="Ig_E-set"/>
</dbReference>
<dbReference type="Proteomes" id="UP000198820">
    <property type="component" value="Unassembled WGS sequence"/>
</dbReference>
<evidence type="ECO:0000256" key="1">
    <source>
        <dbReference type="ARBA" id="ARBA00008061"/>
    </source>
</evidence>
<evidence type="ECO:0000259" key="4">
    <source>
        <dbReference type="SMART" id="SM00642"/>
    </source>
</evidence>
<keyword evidence="6" id="KW-1185">Reference proteome</keyword>
<reference evidence="5 6" key="1">
    <citation type="submission" date="2016-10" db="EMBL/GenBank/DDBJ databases">
        <authorList>
            <person name="de Groot N.N."/>
        </authorList>
    </citation>
    <scope>NUCLEOTIDE SEQUENCE [LARGE SCALE GENOMIC DNA]</scope>
    <source>
        <strain evidence="5 6">DSM 23581</strain>
    </source>
</reference>
<dbReference type="EMBL" id="FNQF01000002">
    <property type="protein sequence ID" value="SDZ91750.1"/>
    <property type="molecule type" value="Genomic_DNA"/>
</dbReference>
<feature type="signal peptide" evidence="3">
    <location>
        <begin position="1"/>
        <end position="18"/>
    </location>
</feature>
<name>A0A1H3WXP0_9FLAO</name>
<dbReference type="InterPro" id="IPR017853">
    <property type="entry name" value="GH"/>
</dbReference>
<dbReference type="RefSeq" id="WP_093239282.1">
    <property type="nucleotide sequence ID" value="NZ_FNQF01000002.1"/>
</dbReference>
<evidence type="ECO:0000313" key="5">
    <source>
        <dbReference type="EMBL" id="SDZ91750.1"/>
    </source>
</evidence>
<dbReference type="PANTHER" id="PTHR43002">
    <property type="entry name" value="GLYCOGEN DEBRANCHING ENZYME"/>
    <property type="match status" value="1"/>
</dbReference>
<accession>A0A1H3WXP0</accession>
<feature type="chain" id="PRO_5011679311" evidence="3">
    <location>
        <begin position="19"/>
        <end position="929"/>
    </location>
</feature>
<dbReference type="Gene3D" id="3.20.20.80">
    <property type="entry name" value="Glycosidases"/>
    <property type="match status" value="1"/>
</dbReference>
<dbReference type="InterPro" id="IPR006047">
    <property type="entry name" value="GH13_cat_dom"/>
</dbReference>
<dbReference type="SUPFAM" id="SSF51445">
    <property type="entry name" value="(Trans)glycosidases"/>
    <property type="match status" value="1"/>
</dbReference>
<dbReference type="STRING" id="908615.SAMN05421540_102174"/>
<dbReference type="Gene3D" id="2.60.40.10">
    <property type="entry name" value="Immunoglobulins"/>
    <property type="match status" value="1"/>
</dbReference>
<evidence type="ECO:0000313" key="6">
    <source>
        <dbReference type="Proteomes" id="UP000198820"/>
    </source>
</evidence>
<dbReference type="Pfam" id="PF18962">
    <property type="entry name" value="Por_Secre_tail"/>
    <property type="match status" value="1"/>
</dbReference>
<dbReference type="CDD" id="cd11350">
    <property type="entry name" value="AmyAc_4"/>
    <property type="match status" value="1"/>
</dbReference>
<sequence length="929" mass="106271">MKYFYTLILSFIAFYNYAQIQTGTFTTNPEFFDADQEVTITVEGVNPNIWSTSDLYLWMWYTNSNGVESDSPSNGQWSNSDEAQKMTNNGDGSFSFTFTPTSLFNSTDISEIGVLAKAKNANGDKKTQDYLIPVGTYQVNLNEPTQDLTLLEAGDQFTISAESNLASNFELYANNTLLTSESANTNFSYNYTVNSDTDFELIANHTDSNASESFQFSAMITPTPVEEPLPSGLKNGINYEASTPNEITLVLEAPYKEFVHVIGDFNNWEMDSDFLMKKDSAEDKFWLTIDIPENSSWSTDFLFQYLIEGQIRVADPYSTLVLDPYNDTYIDETTFANIPDYPSETTEIVSWFRYNEYDWEFTNFERPDQEGLVIYEVLLRDFDQNHSFEALINRLDYLENLGINAIELMPVNEFDGNISWGYNPSFHMALDKYYGPPESFKAFVDAAHQRGIAVILDVVYNHGTGQSPYFRMYNDCNGCYEGQATAYNPLFNQNDPNTAFQFFNDIDHTSTFTENWLDEMNRFWLEEYNIDGFRFDFTKGFTNTPGDGGTYNASRIEILKRMYNQIRAIDSDAYVILEHFAPNAEETELINHRATTQSDEPGMMVWQNLNFQYNQATIGYTDSDFSGVNYQNRGWTTASNVSYMESHDEERLMYKNLEFGNNTGSYNITNLNTALERMKMAGAFFLTVPGPKMIWQFGELGYDHSINHCEDGSIDSDCRTSPKPIVWDYLNNNNRTDLHNFWAELIKLRNNETIFKTTNFSVNANHDFQKIIKLSHNNPLDDDVEEIVIIGNFGVTQTSISPEFPSTGNWYNFVDDSYISITQTNQSISLDAGEFMILLDKEPQGLSTDQPQISQKLSMYPNPASHEIRFNQALEAVMIFNTLGQEVKSFNETKAVNSPYIIEDLSKGIYFIKAKNKEGKELDLKLIKE</sequence>
<dbReference type="InterPro" id="IPR026444">
    <property type="entry name" value="Secre_tail"/>
</dbReference>
<dbReference type="InterPro" id="IPR013783">
    <property type="entry name" value="Ig-like_fold"/>
</dbReference>
<proteinExistence type="inferred from homology"/>
<keyword evidence="2 3" id="KW-0732">Signal</keyword>
<dbReference type="SUPFAM" id="SSF81296">
    <property type="entry name" value="E set domains"/>
    <property type="match status" value="1"/>
</dbReference>